<evidence type="ECO:0000256" key="1">
    <source>
        <dbReference type="SAM" id="SignalP"/>
    </source>
</evidence>
<dbReference type="Proteomes" id="UP001163105">
    <property type="component" value="Unassembled WGS sequence"/>
</dbReference>
<protein>
    <submittedName>
        <fullName evidence="2">Uncharacterized protein</fullName>
    </submittedName>
</protein>
<evidence type="ECO:0000313" key="2">
    <source>
        <dbReference type="EMBL" id="KAJ6443585.1"/>
    </source>
</evidence>
<evidence type="ECO:0000313" key="3">
    <source>
        <dbReference type="Proteomes" id="UP001163105"/>
    </source>
</evidence>
<dbReference type="PROSITE" id="PS51257">
    <property type="entry name" value="PROKAR_LIPOPROTEIN"/>
    <property type="match status" value="1"/>
</dbReference>
<dbReference type="EMBL" id="JAQHRD010000003">
    <property type="protein sequence ID" value="KAJ6443585.1"/>
    <property type="molecule type" value="Genomic_DNA"/>
</dbReference>
<feature type="chain" id="PRO_5044268796" evidence="1">
    <location>
        <begin position="24"/>
        <end position="89"/>
    </location>
</feature>
<reference evidence="2" key="1">
    <citation type="submission" date="2023-01" db="EMBL/GenBank/DDBJ databases">
        <title>The growth and conidiation of Purpureocillium lavendulum are regulated by nitrogen source and histone H3K14 acetylation.</title>
        <authorList>
            <person name="Tang P."/>
            <person name="Han J."/>
            <person name="Zhang C."/>
            <person name="Tang P."/>
            <person name="Qi F."/>
            <person name="Zhang K."/>
            <person name="Liang L."/>
        </authorList>
    </citation>
    <scope>NUCLEOTIDE SEQUENCE</scope>
    <source>
        <strain evidence="2">YMF1.00683</strain>
    </source>
</reference>
<keyword evidence="1" id="KW-0732">Signal</keyword>
<dbReference type="AlphaFoldDB" id="A0AB34FX51"/>
<keyword evidence="3" id="KW-1185">Reference proteome</keyword>
<sequence>MRHAFVMAAAAAVVVVSPTLVGACSCSNPHGVSHTLTKDCCKLYSGTQEGDTCSEQSLGKAALGFVRCCHFARQSSTCKTKDPRPGAIV</sequence>
<proteinExistence type="predicted"/>
<organism evidence="2 3">
    <name type="scientific">Purpureocillium lavendulum</name>
    <dbReference type="NCBI Taxonomy" id="1247861"/>
    <lineage>
        <taxon>Eukaryota</taxon>
        <taxon>Fungi</taxon>
        <taxon>Dikarya</taxon>
        <taxon>Ascomycota</taxon>
        <taxon>Pezizomycotina</taxon>
        <taxon>Sordariomycetes</taxon>
        <taxon>Hypocreomycetidae</taxon>
        <taxon>Hypocreales</taxon>
        <taxon>Ophiocordycipitaceae</taxon>
        <taxon>Purpureocillium</taxon>
    </lineage>
</organism>
<gene>
    <name evidence="2" type="ORF">O9K51_04764</name>
</gene>
<name>A0AB34FX51_9HYPO</name>
<accession>A0AB34FX51</accession>
<comment type="caution">
    <text evidence="2">The sequence shown here is derived from an EMBL/GenBank/DDBJ whole genome shotgun (WGS) entry which is preliminary data.</text>
</comment>
<feature type="signal peptide" evidence="1">
    <location>
        <begin position="1"/>
        <end position="23"/>
    </location>
</feature>